<evidence type="ECO:0000259" key="7">
    <source>
        <dbReference type="Pfam" id="PF26577"/>
    </source>
</evidence>
<evidence type="ECO:0000256" key="2">
    <source>
        <dbReference type="ARBA" id="ARBA00012573"/>
    </source>
</evidence>
<dbReference type="InterPro" id="IPR059049">
    <property type="entry name" value="TSEN34_N"/>
</dbReference>
<dbReference type="Gene3D" id="3.40.1350.10">
    <property type="match status" value="1"/>
</dbReference>
<accession>A0ABQ7GGH1</accession>
<feature type="compositionally biased region" description="Basic and acidic residues" evidence="6">
    <location>
        <begin position="326"/>
        <end position="336"/>
    </location>
</feature>
<dbReference type="PANTHER" id="PTHR13070:SF0">
    <property type="entry name" value="TRNA-SPLICING ENDONUCLEASE SUBUNIT SEN34"/>
    <property type="match status" value="1"/>
</dbReference>
<evidence type="ECO:0000256" key="5">
    <source>
        <dbReference type="ARBA" id="ARBA00034031"/>
    </source>
</evidence>
<sequence>MTMEVKDQQQKPPIFLHAVHAPHQGLQCWEPEGAVRLRRDHRLLGSLVGGVSQFKNQNAVNGLPLVLGPDEAAIAVQQGWAKVCPPALEVALEDQEEHQLSGIRADSVSARASRIDSKRERAGRRRGRFDWLQDSSEEYFAYYERLGAFGRNARLRRLQEGARGQPNSQQQQQQQQQHLQQQQQLQESTFDTSQGGGQQQRKSKGQQQQQQQHPLPQQTQQHELQPYMRAEAFSRARQPGCAYKLAMQLDATPPGAWKEALAECSNFHIPLRAGTPGRIVKTQQEEQAQQHQQKQEPAKKKQKQVGQGKQEQQRKEQEQQQQQQQKEQEEQHHREQQMQAEAAAQPCLPLGYPASSAQDLRFRLFRDMHAQGYALSAGPKFGADLLAYPGDPSLFHAQVKVCGGCMPLDLRVLVSGKCSSPKTDWFLKVQVAPHYILRSY</sequence>
<keyword evidence="9" id="KW-1185">Reference proteome</keyword>
<dbReference type="EC" id="4.6.1.16" evidence="2"/>
<dbReference type="CDD" id="cd22363">
    <property type="entry name" value="tRNA-intron_lyase_C"/>
    <property type="match status" value="1"/>
</dbReference>
<name>A0ABQ7GGH1_DUNSA</name>
<comment type="similarity">
    <text evidence="1">Belongs to the tRNA-intron endonuclease family.</text>
</comment>
<dbReference type="InterPro" id="IPR011856">
    <property type="entry name" value="tRNA_endonuc-like_dom_sf"/>
</dbReference>
<dbReference type="PANTHER" id="PTHR13070">
    <property type="entry name" value="TRNA-SPLICING ENDONUCLEASE SUBUNIT SEN34-RELATED"/>
    <property type="match status" value="1"/>
</dbReference>
<evidence type="ECO:0000256" key="1">
    <source>
        <dbReference type="ARBA" id="ARBA00008078"/>
    </source>
</evidence>
<feature type="region of interest" description="Disordered" evidence="6">
    <location>
        <begin position="99"/>
        <end position="125"/>
    </location>
</feature>
<feature type="region of interest" description="Disordered" evidence="6">
    <location>
        <begin position="161"/>
        <end position="223"/>
    </location>
</feature>
<keyword evidence="4" id="KW-0456">Lyase</keyword>
<proteinExistence type="inferred from homology"/>
<feature type="compositionally biased region" description="Low complexity" evidence="6">
    <location>
        <begin position="169"/>
        <end position="186"/>
    </location>
</feature>
<comment type="catalytic activity">
    <reaction evidence="5">
        <text>pretRNA = a 3'-half-tRNA molecule with a 5'-OH end + a 5'-half-tRNA molecule with a 2',3'-cyclic phosphate end + an intron with a 2',3'-cyclic phosphate and a 5'-hydroxyl terminus.</text>
        <dbReference type="EC" id="4.6.1.16"/>
    </reaction>
</comment>
<feature type="region of interest" description="Disordered" evidence="6">
    <location>
        <begin position="281"/>
        <end position="341"/>
    </location>
</feature>
<dbReference type="InterPro" id="IPR036167">
    <property type="entry name" value="tRNA_intron_Endo_cat-like_sf"/>
</dbReference>
<organism evidence="8 9">
    <name type="scientific">Dunaliella salina</name>
    <name type="common">Green alga</name>
    <name type="synonym">Protococcus salinus</name>
    <dbReference type="NCBI Taxonomy" id="3046"/>
    <lineage>
        <taxon>Eukaryota</taxon>
        <taxon>Viridiplantae</taxon>
        <taxon>Chlorophyta</taxon>
        <taxon>core chlorophytes</taxon>
        <taxon>Chlorophyceae</taxon>
        <taxon>CS clade</taxon>
        <taxon>Chlamydomonadales</taxon>
        <taxon>Dunaliellaceae</taxon>
        <taxon>Dunaliella</taxon>
    </lineage>
</organism>
<feature type="compositionally biased region" description="Low complexity" evidence="6">
    <location>
        <begin position="205"/>
        <end position="223"/>
    </location>
</feature>
<keyword evidence="3" id="KW-0819">tRNA processing</keyword>
<dbReference type="SUPFAM" id="SSF53032">
    <property type="entry name" value="tRNA-intron endonuclease catalytic domain-like"/>
    <property type="match status" value="1"/>
</dbReference>
<dbReference type="InterPro" id="IPR006677">
    <property type="entry name" value="tRNA_intron_Endonuc_cat-like"/>
</dbReference>
<feature type="domain" description="TSEN34 N-terminal" evidence="7">
    <location>
        <begin position="28"/>
        <end position="84"/>
    </location>
</feature>
<dbReference type="Pfam" id="PF26577">
    <property type="entry name" value="TSEN34_N"/>
    <property type="match status" value="1"/>
</dbReference>
<gene>
    <name evidence="8" type="ORF">DUNSADRAFT_9931</name>
</gene>
<evidence type="ECO:0000313" key="9">
    <source>
        <dbReference type="Proteomes" id="UP000815325"/>
    </source>
</evidence>
<dbReference type="Proteomes" id="UP000815325">
    <property type="component" value="Unassembled WGS sequence"/>
</dbReference>
<evidence type="ECO:0000256" key="4">
    <source>
        <dbReference type="ARBA" id="ARBA00023239"/>
    </source>
</evidence>
<protein>
    <recommendedName>
        <fullName evidence="2">tRNA-intron lyase</fullName>
        <ecNumber evidence="2">4.6.1.16</ecNumber>
    </recommendedName>
</protein>
<comment type="caution">
    <text evidence="8">The sequence shown here is derived from an EMBL/GenBank/DDBJ whole genome shotgun (WGS) entry which is preliminary data.</text>
</comment>
<reference evidence="8" key="1">
    <citation type="submission" date="2017-08" db="EMBL/GenBank/DDBJ databases">
        <authorList>
            <person name="Polle J.E."/>
            <person name="Barry K."/>
            <person name="Cushman J."/>
            <person name="Schmutz J."/>
            <person name="Tran D."/>
            <person name="Hathwaick L.T."/>
            <person name="Yim W.C."/>
            <person name="Jenkins J."/>
            <person name="Mckie-Krisberg Z.M."/>
            <person name="Prochnik S."/>
            <person name="Lindquist E."/>
            <person name="Dockter R.B."/>
            <person name="Adam C."/>
            <person name="Molina H."/>
            <person name="Bunkerborg J."/>
            <person name="Jin E."/>
            <person name="Buchheim M."/>
            <person name="Magnuson J."/>
        </authorList>
    </citation>
    <scope>NUCLEOTIDE SEQUENCE</scope>
    <source>
        <strain evidence="8">CCAP 19/18</strain>
    </source>
</reference>
<evidence type="ECO:0000313" key="8">
    <source>
        <dbReference type="EMBL" id="KAF5833698.1"/>
    </source>
</evidence>
<evidence type="ECO:0000256" key="3">
    <source>
        <dbReference type="ARBA" id="ARBA00022694"/>
    </source>
</evidence>
<evidence type="ECO:0000256" key="6">
    <source>
        <dbReference type="SAM" id="MobiDB-lite"/>
    </source>
</evidence>
<dbReference type="EMBL" id="MU069796">
    <property type="protein sequence ID" value="KAF5833698.1"/>
    <property type="molecule type" value="Genomic_DNA"/>
</dbReference>